<feature type="domain" description="Acyltransferase 3" evidence="3">
    <location>
        <begin position="75"/>
        <end position="399"/>
    </location>
</feature>
<evidence type="ECO:0000313" key="5">
    <source>
        <dbReference type="EMBL" id="RYP82633.1"/>
    </source>
</evidence>
<dbReference type="AlphaFoldDB" id="A0A4Q4Z4N0"/>
<dbReference type="InterPro" id="IPR002656">
    <property type="entry name" value="Acyl_transf_3_dom"/>
</dbReference>
<evidence type="ECO:0000313" key="6">
    <source>
        <dbReference type="Proteomes" id="UP000295198"/>
    </source>
</evidence>
<feature type="domain" description="SGNH" evidence="4">
    <location>
        <begin position="493"/>
        <end position="716"/>
    </location>
</feature>
<evidence type="ECO:0000259" key="4">
    <source>
        <dbReference type="Pfam" id="PF19040"/>
    </source>
</evidence>
<feature type="transmembrane region" description="Helical" evidence="2">
    <location>
        <begin position="233"/>
        <end position="254"/>
    </location>
</feature>
<dbReference type="OrthoDB" id="3404679at2"/>
<organism evidence="5 6">
    <name type="scientific">Nocardioides guangzhouensis</name>
    <dbReference type="NCBI Taxonomy" id="2497878"/>
    <lineage>
        <taxon>Bacteria</taxon>
        <taxon>Bacillati</taxon>
        <taxon>Actinomycetota</taxon>
        <taxon>Actinomycetes</taxon>
        <taxon>Propionibacteriales</taxon>
        <taxon>Nocardioidaceae</taxon>
        <taxon>Nocardioides</taxon>
    </lineage>
</organism>
<feature type="transmembrane region" description="Helical" evidence="2">
    <location>
        <begin position="266"/>
        <end position="285"/>
    </location>
</feature>
<feature type="transmembrane region" description="Helical" evidence="2">
    <location>
        <begin position="297"/>
        <end position="316"/>
    </location>
</feature>
<feature type="transmembrane region" description="Helical" evidence="2">
    <location>
        <begin position="360"/>
        <end position="377"/>
    </location>
</feature>
<dbReference type="Pfam" id="PF01757">
    <property type="entry name" value="Acyl_transf_3"/>
    <property type="match status" value="1"/>
</dbReference>
<feature type="transmembrane region" description="Helical" evidence="2">
    <location>
        <begin position="383"/>
        <end position="403"/>
    </location>
</feature>
<keyword evidence="5" id="KW-0808">Transferase</keyword>
<reference evidence="5 6" key="1">
    <citation type="submission" date="2019-01" db="EMBL/GenBank/DDBJ databases">
        <title>Nocardioides guangzhouensis sp. nov., an actinobacterium isolated from soil.</title>
        <authorList>
            <person name="Fu Y."/>
            <person name="Cai Y."/>
            <person name="Lin Z."/>
            <person name="Chen P."/>
        </authorList>
    </citation>
    <scope>NUCLEOTIDE SEQUENCE [LARGE SCALE GENOMIC DNA]</scope>
    <source>
        <strain evidence="5 6">130</strain>
    </source>
</reference>
<sequence>MAGPGTGNVCDVRYDRTGSTCSGPDGLVHFHGPLVRAHEEGGRVAASELLSAPAADPAPGRAPDPAPAIEHTYRANLDGLRSIAVYLVLLFHTGLPWAEGGFIGVDLFFVLSGFLVSTVLLDEIEQTGRLRVGRFYARRVRRLLPAAVVVVVATAATFTVIWSVVRRLEIVGDAQSALLYYANWHFLAASGDYFAADTDKSPYLHFWSLAIEEQYYVVFPVLLLLLSRFGRRFMLWSLLGLMGLSLAAQLYWAQVDTTHAYYGTDARLYQLLAGAALAVAMRRGLGGALTHRSSTVIGTVGLAGLLVLGSGLVGMAASWRGIGATVVAGLLIGGLVLAPRQPVSRALSRPVPVFLGRISYGTYLWHWPVIIALTTLLDTSPWAIAGFALALSTGLAALSYQVVEMPIRKAPSLNRFGWATAVVGVSASAVLAVSVVPNILENDRRPQLSETTYSPAGSTTGDGAGGDEPVPSGIDWEAAAADRGESHTCAADRPDDCIVERGSGPHVLFIGDSQAMSFVPLFRRMASEHDFTLSLNVTAGCPWQEGLANDNQADNGARTCESARVGWYDRALPELDPDIVVLLDRPRDDEKDWGTLIKRRDGKDQPLDRAVYETTQETLGKVSEVADKTVVVQRLVMPEDFNPLDCLASSSTIGQCAVAVPNTPSSSDGFYAAAAAQSDDIVTVNLNDVFCATAPVCQPMDGDQVVWRDDHHYTASYVEARSAGVWKAFQDAGVFTGKG</sequence>
<keyword evidence="2" id="KW-0812">Transmembrane</keyword>
<protein>
    <submittedName>
        <fullName evidence="5">Acyltransferase</fullName>
    </submittedName>
</protein>
<feature type="transmembrane region" description="Helical" evidence="2">
    <location>
        <begin position="101"/>
        <end position="122"/>
    </location>
</feature>
<keyword evidence="5" id="KW-0012">Acyltransferase</keyword>
<dbReference type="InterPro" id="IPR043968">
    <property type="entry name" value="SGNH"/>
</dbReference>
<keyword evidence="2" id="KW-0472">Membrane</keyword>
<keyword evidence="6" id="KW-1185">Reference proteome</keyword>
<dbReference type="GO" id="GO:0016020">
    <property type="term" value="C:membrane"/>
    <property type="evidence" value="ECO:0007669"/>
    <property type="project" value="TreeGrafter"/>
</dbReference>
<feature type="transmembrane region" description="Helical" evidence="2">
    <location>
        <begin position="79"/>
        <end position="95"/>
    </location>
</feature>
<accession>A0A4Q4Z4N0</accession>
<feature type="region of interest" description="Disordered" evidence="1">
    <location>
        <begin position="446"/>
        <end position="469"/>
    </location>
</feature>
<comment type="caution">
    <text evidence="5">The sequence shown here is derived from an EMBL/GenBank/DDBJ whole genome shotgun (WGS) entry which is preliminary data.</text>
</comment>
<dbReference type="GO" id="GO:0016747">
    <property type="term" value="F:acyltransferase activity, transferring groups other than amino-acyl groups"/>
    <property type="evidence" value="ECO:0007669"/>
    <property type="project" value="InterPro"/>
</dbReference>
<feature type="transmembrane region" description="Helical" evidence="2">
    <location>
        <begin position="204"/>
        <end position="226"/>
    </location>
</feature>
<dbReference type="PANTHER" id="PTHR23028">
    <property type="entry name" value="ACETYLTRANSFERASE"/>
    <property type="match status" value="1"/>
</dbReference>
<keyword evidence="2" id="KW-1133">Transmembrane helix</keyword>
<dbReference type="PANTHER" id="PTHR23028:SF53">
    <property type="entry name" value="ACYL_TRANSF_3 DOMAIN-CONTAINING PROTEIN"/>
    <property type="match status" value="1"/>
</dbReference>
<dbReference type="Pfam" id="PF19040">
    <property type="entry name" value="SGNH"/>
    <property type="match status" value="1"/>
</dbReference>
<evidence type="ECO:0000256" key="1">
    <source>
        <dbReference type="SAM" id="MobiDB-lite"/>
    </source>
</evidence>
<feature type="transmembrane region" description="Helical" evidence="2">
    <location>
        <begin position="143"/>
        <end position="165"/>
    </location>
</feature>
<proteinExistence type="predicted"/>
<gene>
    <name evidence="5" type="ORF">EKO23_21355</name>
</gene>
<evidence type="ECO:0000256" key="2">
    <source>
        <dbReference type="SAM" id="Phobius"/>
    </source>
</evidence>
<dbReference type="Proteomes" id="UP000295198">
    <property type="component" value="Unassembled WGS sequence"/>
</dbReference>
<feature type="transmembrane region" description="Helical" evidence="2">
    <location>
        <begin position="322"/>
        <end position="339"/>
    </location>
</feature>
<dbReference type="InterPro" id="IPR050879">
    <property type="entry name" value="Acyltransferase_3"/>
</dbReference>
<dbReference type="GO" id="GO:0009103">
    <property type="term" value="P:lipopolysaccharide biosynthetic process"/>
    <property type="evidence" value="ECO:0007669"/>
    <property type="project" value="TreeGrafter"/>
</dbReference>
<dbReference type="EMBL" id="SDKM01000044">
    <property type="protein sequence ID" value="RYP82633.1"/>
    <property type="molecule type" value="Genomic_DNA"/>
</dbReference>
<evidence type="ECO:0000259" key="3">
    <source>
        <dbReference type="Pfam" id="PF01757"/>
    </source>
</evidence>
<name>A0A4Q4Z4N0_9ACTN</name>
<feature type="transmembrane region" description="Helical" evidence="2">
    <location>
        <begin position="415"/>
        <end position="440"/>
    </location>
</feature>